<accession>A0A8X6LP35</accession>
<dbReference type="EMBL" id="BMAO01037309">
    <property type="protein sequence ID" value="GFR16855.1"/>
    <property type="molecule type" value="Genomic_DNA"/>
</dbReference>
<evidence type="ECO:0000313" key="2">
    <source>
        <dbReference type="Proteomes" id="UP000887116"/>
    </source>
</evidence>
<keyword evidence="2" id="KW-1185">Reference proteome</keyword>
<organism evidence="1 2">
    <name type="scientific">Trichonephila clavata</name>
    <name type="common">Joro spider</name>
    <name type="synonym">Nephila clavata</name>
    <dbReference type="NCBI Taxonomy" id="2740835"/>
    <lineage>
        <taxon>Eukaryota</taxon>
        <taxon>Metazoa</taxon>
        <taxon>Ecdysozoa</taxon>
        <taxon>Arthropoda</taxon>
        <taxon>Chelicerata</taxon>
        <taxon>Arachnida</taxon>
        <taxon>Araneae</taxon>
        <taxon>Araneomorphae</taxon>
        <taxon>Entelegynae</taxon>
        <taxon>Araneoidea</taxon>
        <taxon>Nephilidae</taxon>
        <taxon>Trichonephila</taxon>
    </lineage>
</organism>
<reference evidence="1" key="1">
    <citation type="submission" date="2020-07" db="EMBL/GenBank/DDBJ databases">
        <title>Multicomponent nature underlies the extraordinary mechanical properties of spider dragline silk.</title>
        <authorList>
            <person name="Kono N."/>
            <person name="Nakamura H."/>
            <person name="Mori M."/>
            <person name="Yoshida Y."/>
            <person name="Ohtoshi R."/>
            <person name="Malay A.D."/>
            <person name="Moran D.A.P."/>
            <person name="Tomita M."/>
            <person name="Numata K."/>
            <person name="Arakawa K."/>
        </authorList>
    </citation>
    <scope>NUCLEOTIDE SEQUENCE</scope>
</reference>
<dbReference type="Proteomes" id="UP000887116">
    <property type="component" value="Unassembled WGS sequence"/>
</dbReference>
<proteinExistence type="predicted"/>
<comment type="caution">
    <text evidence="1">The sequence shown here is derived from an EMBL/GenBank/DDBJ whole genome shotgun (WGS) entry which is preliminary data.</text>
</comment>
<evidence type="ECO:0000313" key="1">
    <source>
        <dbReference type="EMBL" id="GFR16855.1"/>
    </source>
</evidence>
<sequence>MGNHKLQIQVAYFSFFLKTSVTNKRVNIVIKTSSATSNRVNRRRSPKDLRASGLSFHDVHRSNARIFKINTSSSFVPPLLSHLLQIRSTGRNLDGPICVSYFAKRQLVCHLGNIVPNVSSVMDPWSRVEERFVFLYIFLSFAPQIDY</sequence>
<name>A0A8X6LP35_TRICU</name>
<dbReference type="AlphaFoldDB" id="A0A8X6LP35"/>
<protein>
    <submittedName>
        <fullName evidence="1">Uncharacterized protein</fullName>
    </submittedName>
</protein>
<gene>
    <name evidence="1" type="ORF">TNCT_325641</name>
</gene>